<feature type="transmembrane region" description="Helical" evidence="1">
    <location>
        <begin position="110"/>
        <end position="131"/>
    </location>
</feature>
<dbReference type="RefSeq" id="WP_073709312.1">
    <property type="nucleotide sequence ID" value="NZ_MQSU01000003.1"/>
</dbReference>
<reference evidence="2 3" key="1">
    <citation type="submission" date="2016-11" db="EMBL/GenBank/DDBJ databases">
        <title>Actinomyces gypaetusis sp. nov. isolated from the vulture Gypaetus barbatus in Qinghai Tibet Plateau China.</title>
        <authorList>
            <person name="Meng X."/>
        </authorList>
    </citation>
    <scope>NUCLEOTIDE SEQUENCE [LARGE SCALE GENOMIC DNA]</scope>
    <source>
        <strain evidence="2 3">VUL4_2</strain>
    </source>
</reference>
<evidence type="ECO:0000256" key="1">
    <source>
        <dbReference type="SAM" id="Phobius"/>
    </source>
</evidence>
<dbReference type="AlphaFoldDB" id="A0A1Q5PLM3"/>
<feature type="transmembrane region" description="Helical" evidence="1">
    <location>
        <begin position="53"/>
        <end position="74"/>
    </location>
</feature>
<name>A0A1Q5PLM3_9ACTO</name>
<feature type="transmembrane region" description="Helical" evidence="1">
    <location>
        <begin position="209"/>
        <end position="228"/>
    </location>
</feature>
<keyword evidence="3" id="KW-1185">Reference proteome</keyword>
<protein>
    <submittedName>
        <fullName evidence="2">Uncharacterized protein</fullName>
    </submittedName>
</protein>
<comment type="caution">
    <text evidence="2">The sequence shown here is derived from an EMBL/GenBank/DDBJ whole genome shotgun (WGS) entry which is preliminary data.</text>
</comment>
<sequence length="262" mass="29041">MHLTSKDRSRQIITTVIAGIGLVLLFISRFSLVQPPKVEVVVTQEHLLGATAVGTWLMLPIALGALAFTIWQWFPSANTIDFQRKFWLFPACAIFLFGLYELFSTLYLNWLAYLILLVQAVVVLVLLRALPASPLNFKGTGPGSLLTLVTNLTFGLLGGWTVYLLVADLARPLTNYSWNWFVRHLFGTLLLLVLGALLILGGRFVGERLSFYFAGMWALFFICIGDLFVSGGAVFVGLVALLVFCAVVVYIVTATKRTKLKF</sequence>
<feature type="transmembrane region" description="Helical" evidence="1">
    <location>
        <begin position="143"/>
        <end position="166"/>
    </location>
</feature>
<dbReference type="EMBL" id="MQSV01000003">
    <property type="protein sequence ID" value="OKL47952.1"/>
    <property type="molecule type" value="Genomic_DNA"/>
</dbReference>
<feature type="transmembrane region" description="Helical" evidence="1">
    <location>
        <begin position="234"/>
        <end position="253"/>
    </location>
</feature>
<proteinExistence type="predicted"/>
<feature type="transmembrane region" description="Helical" evidence="1">
    <location>
        <begin position="12"/>
        <end position="33"/>
    </location>
</feature>
<evidence type="ECO:0000313" key="2">
    <source>
        <dbReference type="EMBL" id="OKL47952.1"/>
    </source>
</evidence>
<evidence type="ECO:0000313" key="3">
    <source>
        <dbReference type="Proteomes" id="UP000186785"/>
    </source>
</evidence>
<organism evidence="2 3">
    <name type="scientific">Boudabousia liubingyangii</name>
    <dbReference type="NCBI Taxonomy" id="1921764"/>
    <lineage>
        <taxon>Bacteria</taxon>
        <taxon>Bacillati</taxon>
        <taxon>Actinomycetota</taxon>
        <taxon>Actinomycetes</taxon>
        <taxon>Actinomycetales</taxon>
        <taxon>Actinomycetaceae</taxon>
        <taxon>Boudabousia</taxon>
    </lineage>
</organism>
<keyword evidence="1" id="KW-1133">Transmembrane helix</keyword>
<feature type="transmembrane region" description="Helical" evidence="1">
    <location>
        <begin position="86"/>
        <end position="104"/>
    </location>
</feature>
<dbReference type="Proteomes" id="UP000186785">
    <property type="component" value="Unassembled WGS sequence"/>
</dbReference>
<keyword evidence="1" id="KW-0812">Transmembrane</keyword>
<gene>
    <name evidence="2" type="ORF">BSR29_05585</name>
</gene>
<accession>A0A1Q5PLM3</accession>
<keyword evidence="1" id="KW-0472">Membrane</keyword>
<feature type="transmembrane region" description="Helical" evidence="1">
    <location>
        <begin position="178"/>
        <end position="200"/>
    </location>
</feature>